<keyword evidence="1" id="KW-0472">Membrane</keyword>
<reference evidence="2 3" key="1">
    <citation type="submission" date="2018-03" db="EMBL/GenBank/DDBJ databases">
        <title>Genomic Encyclopedia of Archaeal and Bacterial Type Strains, Phase II (KMG-II): from individual species to whole genera.</title>
        <authorList>
            <person name="Goeker M."/>
        </authorList>
    </citation>
    <scope>NUCLEOTIDE SEQUENCE [LARGE SCALE GENOMIC DNA]</scope>
    <source>
        <strain evidence="2 3">DSM 25328</strain>
    </source>
</reference>
<protein>
    <submittedName>
        <fullName evidence="2">Uncharacterized protein</fullName>
    </submittedName>
</protein>
<keyword evidence="1" id="KW-0812">Transmembrane</keyword>
<dbReference type="AlphaFoldDB" id="A0A2T1AHF1"/>
<sequence length="55" mass="6045">MMVAEMIQLALGLVAVGGIGGIWFRLGSLTAKTDGLERRVSRIEERQQQQWSVSA</sequence>
<dbReference type="Proteomes" id="UP000237718">
    <property type="component" value="Unassembled WGS sequence"/>
</dbReference>
<evidence type="ECO:0000313" key="2">
    <source>
        <dbReference type="EMBL" id="PRZ48011.1"/>
    </source>
</evidence>
<dbReference type="RefSeq" id="WP_165798119.1">
    <property type="nucleotide sequence ID" value="NZ_PVUF01000005.1"/>
</dbReference>
<accession>A0A2T1AHF1</accession>
<dbReference type="EMBL" id="PVUF01000005">
    <property type="protein sequence ID" value="PRZ48011.1"/>
    <property type="molecule type" value="Genomic_DNA"/>
</dbReference>
<keyword evidence="1" id="KW-1133">Transmembrane helix</keyword>
<organism evidence="2 3">
    <name type="scientific">Tritonibacter scottomollicae</name>
    <name type="common">Epibacterium scottomollicae</name>
    <dbReference type="NCBI Taxonomy" id="483013"/>
    <lineage>
        <taxon>Bacteria</taxon>
        <taxon>Pseudomonadati</taxon>
        <taxon>Pseudomonadota</taxon>
        <taxon>Alphaproteobacteria</taxon>
        <taxon>Rhodobacterales</taxon>
        <taxon>Paracoccaceae</taxon>
        <taxon>Tritonibacter</taxon>
    </lineage>
</organism>
<gene>
    <name evidence="2" type="ORF">CLV89_105236</name>
</gene>
<name>A0A2T1AHF1_TRISK</name>
<proteinExistence type="predicted"/>
<evidence type="ECO:0000256" key="1">
    <source>
        <dbReference type="SAM" id="Phobius"/>
    </source>
</evidence>
<evidence type="ECO:0000313" key="3">
    <source>
        <dbReference type="Proteomes" id="UP000237718"/>
    </source>
</evidence>
<feature type="transmembrane region" description="Helical" evidence="1">
    <location>
        <begin position="6"/>
        <end position="24"/>
    </location>
</feature>
<comment type="caution">
    <text evidence="2">The sequence shown here is derived from an EMBL/GenBank/DDBJ whole genome shotgun (WGS) entry which is preliminary data.</text>
</comment>